<dbReference type="SUPFAM" id="SSF48371">
    <property type="entry name" value="ARM repeat"/>
    <property type="match status" value="1"/>
</dbReference>
<protein>
    <recommendedName>
        <fullName evidence="5">MI domain-containing protein</fullName>
    </recommendedName>
</protein>
<keyword evidence="3" id="KW-0810">Translation regulation</keyword>
<evidence type="ECO:0000256" key="2">
    <source>
        <dbReference type="ARBA" id="ARBA00022540"/>
    </source>
</evidence>
<evidence type="ECO:0000313" key="6">
    <source>
        <dbReference type="EMBL" id="KAK6920414.1"/>
    </source>
</evidence>
<dbReference type="Proteomes" id="UP001370490">
    <property type="component" value="Unassembled WGS sequence"/>
</dbReference>
<evidence type="ECO:0000256" key="4">
    <source>
        <dbReference type="ARBA" id="ARBA00022917"/>
    </source>
</evidence>
<comment type="caution">
    <text evidence="6">The sequence shown here is derived from an EMBL/GenBank/DDBJ whole genome shotgun (WGS) entry which is preliminary data.</text>
</comment>
<dbReference type="GO" id="GO:0006417">
    <property type="term" value="P:regulation of translation"/>
    <property type="evidence" value="ECO:0007669"/>
    <property type="project" value="UniProtKB-KW"/>
</dbReference>
<evidence type="ECO:0000313" key="7">
    <source>
        <dbReference type="Proteomes" id="UP001370490"/>
    </source>
</evidence>
<dbReference type="PANTHER" id="PTHR23253:SF9">
    <property type="entry name" value="EUKARYOTIC TRANSLATION INITIATION FACTOR 4 GAMMA 2"/>
    <property type="match status" value="1"/>
</dbReference>
<feature type="domain" description="MI" evidence="5">
    <location>
        <begin position="1"/>
        <end position="88"/>
    </location>
</feature>
<dbReference type="Gene3D" id="1.25.40.180">
    <property type="match status" value="1"/>
</dbReference>
<gene>
    <name evidence="6" type="ORF">RJ641_016318</name>
</gene>
<evidence type="ECO:0000259" key="5">
    <source>
        <dbReference type="PROSITE" id="PS51366"/>
    </source>
</evidence>
<dbReference type="FunFam" id="1.25.40.180:FF:000034">
    <property type="entry name" value="Eukaryotic translation initiation factor 4G"/>
    <property type="match status" value="1"/>
</dbReference>
<dbReference type="GO" id="GO:0016281">
    <property type="term" value="C:eukaryotic translation initiation factor 4F complex"/>
    <property type="evidence" value="ECO:0007669"/>
    <property type="project" value="TreeGrafter"/>
</dbReference>
<dbReference type="PROSITE" id="PS51366">
    <property type="entry name" value="MI"/>
    <property type="match status" value="1"/>
</dbReference>
<sequence>MISLWVLDSFERKEMERDQLAKLLISLAKPRDGLFSQIHLIRGFESVLNSLEDAVNDAPRAAEFLGHIFAKVVLDNVTSLKEIGQLIIGGGEEPGRLREIGLAAEVLGSILEIIRLQRGEPFLKEMRSSSNLRLEDFWPPDPRKARRLEQFI</sequence>
<name>A0AAN8YZ12_9MAGN</name>
<organism evidence="6 7">
    <name type="scientific">Dillenia turbinata</name>
    <dbReference type="NCBI Taxonomy" id="194707"/>
    <lineage>
        <taxon>Eukaryota</taxon>
        <taxon>Viridiplantae</taxon>
        <taxon>Streptophyta</taxon>
        <taxon>Embryophyta</taxon>
        <taxon>Tracheophyta</taxon>
        <taxon>Spermatophyta</taxon>
        <taxon>Magnoliopsida</taxon>
        <taxon>eudicotyledons</taxon>
        <taxon>Gunneridae</taxon>
        <taxon>Pentapetalae</taxon>
        <taxon>Dilleniales</taxon>
        <taxon>Dilleniaceae</taxon>
        <taxon>Dillenia</taxon>
    </lineage>
</organism>
<comment type="similarity">
    <text evidence="1">Belongs to the eukaryotic initiation factor 4G family.</text>
</comment>
<proteinExistence type="inferred from homology"/>
<dbReference type="EMBL" id="JBAMMX010000021">
    <property type="protein sequence ID" value="KAK6920414.1"/>
    <property type="molecule type" value="Genomic_DNA"/>
</dbReference>
<reference evidence="6 7" key="1">
    <citation type="submission" date="2023-12" db="EMBL/GenBank/DDBJ databases">
        <title>A high-quality genome assembly for Dillenia turbinata (Dilleniales).</title>
        <authorList>
            <person name="Chanderbali A."/>
        </authorList>
    </citation>
    <scope>NUCLEOTIDE SEQUENCE [LARGE SCALE GENOMIC DNA]</scope>
    <source>
        <strain evidence="6">LSX21</strain>
        <tissue evidence="6">Leaf</tissue>
    </source>
</reference>
<evidence type="ECO:0000256" key="1">
    <source>
        <dbReference type="ARBA" id="ARBA00005775"/>
    </source>
</evidence>
<keyword evidence="2" id="KW-0396">Initiation factor</keyword>
<dbReference type="InterPro" id="IPR003891">
    <property type="entry name" value="Initiation_fac_eIF4g_MI"/>
</dbReference>
<dbReference type="InterPro" id="IPR016024">
    <property type="entry name" value="ARM-type_fold"/>
</dbReference>
<keyword evidence="7" id="KW-1185">Reference proteome</keyword>
<dbReference type="GO" id="GO:0003729">
    <property type="term" value="F:mRNA binding"/>
    <property type="evidence" value="ECO:0007669"/>
    <property type="project" value="TreeGrafter"/>
</dbReference>
<dbReference type="AlphaFoldDB" id="A0AAN8YZ12"/>
<dbReference type="PANTHER" id="PTHR23253">
    <property type="entry name" value="EUKARYOTIC TRANSLATION INITIATION FACTOR 4 GAMMA"/>
    <property type="match status" value="1"/>
</dbReference>
<dbReference type="GO" id="GO:0003743">
    <property type="term" value="F:translation initiation factor activity"/>
    <property type="evidence" value="ECO:0007669"/>
    <property type="project" value="UniProtKB-KW"/>
</dbReference>
<evidence type="ECO:0000256" key="3">
    <source>
        <dbReference type="ARBA" id="ARBA00022845"/>
    </source>
</evidence>
<keyword evidence="4" id="KW-0648">Protein biosynthesis</keyword>
<accession>A0AAN8YZ12</accession>